<dbReference type="PANTHER" id="PTHR24421:SF63">
    <property type="entry name" value="SENSOR HISTIDINE KINASE DESK"/>
    <property type="match status" value="1"/>
</dbReference>
<keyword evidence="3" id="KW-0808">Transferase</keyword>
<keyword evidence="7" id="KW-0902">Two-component regulatory system</keyword>
<evidence type="ECO:0000313" key="11">
    <source>
        <dbReference type="EMBL" id="PAD77123.1"/>
    </source>
</evidence>
<dbReference type="Proteomes" id="UP000215596">
    <property type="component" value="Unassembled WGS sequence"/>
</dbReference>
<gene>
    <name evidence="11" type="ORF">CHH67_10460</name>
    <name evidence="10" type="ORF">GNP94_17770</name>
</gene>
<evidence type="ECO:0000256" key="3">
    <source>
        <dbReference type="ARBA" id="ARBA00022679"/>
    </source>
</evidence>
<evidence type="ECO:0000256" key="5">
    <source>
        <dbReference type="ARBA" id="ARBA00022777"/>
    </source>
</evidence>
<evidence type="ECO:0000256" key="1">
    <source>
        <dbReference type="ARBA" id="ARBA00000085"/>
    </source>
</evidence>
<evidence type="ECO:0000256" key="2">
    <source>
        <dbReference type="ARBA" id="ARBA00012438"/>
    </source>
</evidence>
<feature type="transmembrane region" description="Helical" evidence="8">
    <location>
        <begin position="36"/>
        <end position="56"/>
    </location>
</feature>
<protein>
    <recommendedName>
        <fullName evidence="2">histidine kinase</fullName>
        <ecNumber evidence="2">2.7.13.3</ecNumber>
    </recommendedName>
</protein>
<dbReference type="PANTHER" id="PTHR24421">
    <property type="entry name" value="NITRATE/NITRITE SENSOR PROTEIN NARX-RELATED"/>
    <property type="match status" value="1"/>
</dbReference>
<comment type="catalytic activity">
    <reaction evidence="1">
        <text>ATP + protein L-histidine = ADP + protein N-phospho-L-histidine.</text>
        <dbReference type="EC" id="2.7.13.3"/>
    </reaction>
</comment>
<feature type="transmembrane region" description="Helical" evidence="8">
    <location>
        <begin position="132"/>
        <end position="151"/>
    </location>
</feature>
<evidence type="ECO:0000313" key="13">
    <source>
        <dbReference type="Proteomes" id="UP000435177"/>
    </source>
</evidence>
<keyword evidence="5 11" id="KW-0418">Kinase</keyword>
<dbReference type="OrthoDB" id="9797605at2"/>
<dbReference type="InterPro" id="IPR011712">
    <property type="entry name" value="Sig_transdc_His_kin_sub3_dim/P"/>
</dbReference>
<keyword evidence="4" id="KW-0547">Nucleotide-binding</keyword>
<dbReference type="Pfam" id="PF07730">
    <property type="entry name" value="HisKA_3"/>
    <property type="match status" value="1"/>
</dbReference>
<dbReference type="PROSITE" id="PS50109">
    <property type="entry name" value="HIS_KIN"/>
    <property type="match status" value="1"/>
</dbReference>
<dbReference type="GO" id="GO:0016020">
    <property type="term" value="C:membrane"/>
    <property type="evidence" value="ECO:0007669"/>
    <property type="project" value="InterPro"/>
</dbReference>
<keyword evidence="13" id="KW-1185">Reference proteome</keyword>
<sequence length="373" mass="41391">MISKIYPRDQIKQYLLIDVIALVFLLYMVLTAPSALGLWAKLGLLTAYLIAFYVALWRRDFYLLVAVLAGVAILTLLGVHLSASMLVFGFVFADLLGRARSKWHITIGIAAIGLMTFIVSRLEADDPFVQSITFLPVMIVQMILPVVIHIIERTKSLQGKLDAANQQLEHYIQQEERQRIARDLHDTLGQTLAMIKLKSELAARWIDRDSSKAKAELMDILTSSRTALKQVRELVSDMKFISLTQEIERSRELLRTAGIQLEAAGHSTLPLLSSVEETMLALCVREATTNIIKHSQAKHCFIRIDTAGDHVHVTIADDGVGLGGRNSGNGISSMMERMKSLQGSLTVDDAEGGGTVVSLLLPFRQQEKEEKPS</sequence>
<dbReference type="CDD" id="cd16917">
    <property type="entry name" value="HATPase_UhpB-NarQ-NarX-like"/>
    <property type="match status" value="1"/>
</dbReference>
<dbReference type="SUPFAM" id="SSF55874">
    <property type="entry name" value="ATPase domain of HSP90 chaperone/DNA topoisomerase II/histidine kinase"/>
    <property type="match status" value="1"/>
</dbReference>
<dbReference type="EMBL" id="WOAA01000018">
    <property type="protein sequence ID" value="MUG67838.1"/>
    <property type="molecule type" value="Genomic_DNA"/>
</dbReference>
<dbReference type="GO" id="GO:0000155">
    <property type="term" value="F:phosphorelay sensor kinase activity"/>
    <property type="evidence" value="ECO:0007669"/>
    <property type="project" value="InterPro"/>
</dbReference>
<evidence type="ECO:0000259" key="9">
    <source>
        <dbReference type="PROSITE" id="PS50109"/>
    </source>
</evidence>
<evidence type="ECO:0000313" key="10">
    <source>
        <dbReference type="EMBL" id="MUG67838.1"/>
    </source>
</evidence>
<evidence type="ECO:0000256" key="6">
    <source>
        <dbReference type="ARBA" id="ARBA00022840"/>
    </source>
</evidence>
<feature type="transmembrane region" description="Helical" evidence="8">
    <location>
        <begin position="63"/>
        <end position="91"/>
    </location>
</feature>
<keyword evidence="8" id="KW-0812">Transmembrane</keyword>
<keyword evidence="6" id="KW-0067">ATP-binding</keyword>
<dbReference type="GO" id="GO:0005524">
    <property type="term" value="F:ATP binding"/>
    <property type="evidence" value="ECO:0007669"/>
    <property type="project" value="UniProtKB-KW"/>
</dbReference>
<dbReference type="InterPro" id="IPR050482">
    <property type="entry name" value="Sensor_HK_TwoCompSys"/>
</dbReference>
<dbReference type="Pfam" id="PF02518">
    <property type="entry name" value="HATPase_c"/>
    <property type="match status" value="1"/>
</dbReference>
<accession>A0A268EVG9</accession>
<dbReference type="EC" id="2.7.13.3" evidence="2"/>
<evidence type="ECO:0000313" key="12">
    <source>
        <dbReference type="Proteomes" id="UP000215596"/>
    </source>
</evidence>
<dbReference type="RefSeq" id="WP_095265127.1">
    <property type="nucleotide sequence ID" value="NZ_NPBY01000031.1"/>
</dbReference>
<feature type="transmembrane region" description="Helical" evidence="8">
    <location>
        <begin position="12"/>
        <end position="30"/>
    </location>
</feature>
<evidence type="ECO:0000256" key="8">
    <source>
        <dbReference type="SAM" id="Phobius"/>
    </source>
</evidence>
<evidence type="ECO:0000256" key="7">
    <source>
        <dbReference type="ARBA" id="ARBA00023012"/>
    </source>
</evidence>
<dbReference type="GO" id="GO:0046983">
    <property type="term" value="F:protein dimerization activity"/>
    <property type="evidence" value="ECO:0007669"/>
    <property type="project" value="InterPro"/>
</dbReference>
<keyword evidence="8" id="KW-1133">Transmembrane helix</keyword>
<feature type="domain" description="Histidine kinase" evidence="9">
    <location>
        <begin position="183"/>
        <end position="365"/>
    </location>
</feature>
<dbReference type="AlphaFoldDB" id="A0A268EVG9"/>
<organism evidence="11 12">
    <name type="scientific">Paenibacillus campinasensis</name>
    <dbReference type="NCBI Taxonomy" id="66347"/>
    <lineage>
        <taxon>Bacteria</taxon>
        <taxon>Bacillati</taxon>
        <taxon>Bacillota</taxon>
        <taxon>Bacilli</taxon>
        <taxon>Bacillales</taxon>
        <taxon>Paenibacillaceae</taxon>
        <taxon>Paenibacillus</taxon>
    </lineage>
</organism>
<keyword evidence="8" id="KW-0472">Membrane</keyword>
<dbReference type="SMART" id="SM00387">
    <property type="entry name" value="HATPase_c"/>
    <property type="match status" value="1"/>
</dbReference>
<comment type="caution">
    <text evidence="11">The sequence shown here is derived from an EMBL/GenBank/DDBJ whole genome shotgun (WGS) entry which is preliminary data.</text>
</comment>
<dbReference type="InterPro" id="IPR036890">
    <property type="entry name" value="HATPase_C_sf"/>
</dbReference>
<feature type="transmembrane region" description="Helical" evidence="8">
    <location>
        <begin position="103"/>
        <end position="120"/>
    </location>
</feature>
<dbReference type="Gene3D" id="1.20.5.1930">
    <property type="match status" value="1"/>
</dbReference>
<dbReference type="InterPro" id="IPR003594">
    <property type="entry name" value="HATPase_dom"/>
</dbReference>
<evidence type="ECO:0000256" key="4">
    <source>
        <dbReference type="ARBA" id="ARBA00022741"/>
    </source>
</evidence>
<proteinExistence type="predicted"/>
<name>A0A268EVG9_9BACL</name>
<reference evidence="10 13" key="2">
    <citation type="submission" date="2019-11" db="EMBL/GenBank/DDBJ databases">
        <title>Draft genome sequences of five Paenibacillus species of dairy origin.</title>
        <authorList>
            <person name="Olajide A.M."/>
            <person name="Chen S."/>
            <person name="Lapointe G."/>
        </authorList>
    </citation>
    <scope>NUCLEOTIDE SEQUENCE [LARGE SCALE GENOMIC DNA]</scope>
    <source>
        <strain evidence="10 13">3CS1</strain>
    </source>
</reference>
<dbReference type="EMBL" id="NPBY01000031">
    <property type="protein sequence ID" value="PAD77123.1"/>
    <property type="molecule type" value="Genomic_DNA"/>
</dbReference>
<reference evidence="11 12" key="1">
    <citation type="submission" date="2017-07" db="EMBL/GenBank/DDBJ databases">
        <title>Isolation and whole genome analysis of endospore-forming bacteria from heroin.</title>
        <authorList>
            <person name="Kalinowski J."/>
            <person name="Ahrens B."/>
            <person name="Al-Dilaimi A."/>
            <person name="Winkler A."/>
            <person name="Wibberg D."/>
            <person name="Schleenbecker U."/>
            <person name="Ruckert C."/>
            <person name="Wolfel R."/>
            <person name="Grass G."/>
        </authorList>
    </citation>
    <scope>NUCLEOTIDE SEQUENCE [LARGE SCALE GENOMIC DNA]</scope>
    <source>
        <strain evidence="11 12">7537-G1</strain>
    </source>
</reference>
<dbReference type="Proteomes" id="UP000435177">
    <property type="component" value="Unassembled WGS sequence"/>
</dbReference>
<dbReference type="InterPro" id="IPR005467">
    <property type="entry name" value="His_kinase_dom"/>
</dbReference>
<dbReference type="Gene3D" id="3.30.565.10">
    <property type="entry name" value="Histidine kinase-like ATPase, C-terminal domain"/>
    <property type="match status" value="1"/>
</dbReference>